<name>A0A368UIY9_9BACT</name>
<accession>A0A368UIY9</accession>
<sequence>MTAQLSIKKNTFLLLILAFPFIGITCSHHAKEVIVNQVKVKAPFEMPDIPVPDFTNCEEFIITDFGAEQNNKEKTSSAIKKAIEAANNAGGGSVIIPEGEWLTGKVHLKSHVNLHLKKGAVLLFDDNPDDYLPAVHTTWEGLECYNYSPLIYAYECKNVAITGEGELKAKMDFWRGWFSRPSGHMNSLKRLYNMAAKNVPVEERVMVNDSANMRPHFIQFNRSKNILLDGFSITNSPFWTIHPYLCKNVVIRNLNVFAHGHNNDGVDPEMSQNMFIENCNFDQGDDAIAVKSGRNQDAWRLNTPTKNLVVQNCNVKNGHQLLAIGSELSGGVENVLMDNCTVADGANMFHLLFIKTNERRGGYVKNIYMQNIKADKMREGILGIETDVLYQWRDLVPTYEIRLTPISDIYMKNIKTSSVKFISCIKGQEEQPVENIELENVKTDTVREEKTHIHQNLNGFSIENNQ</sequence>
<evidence type="ECO:0000256" key="2">
    <source>
        <dbReference type="ARBA" id="ARBA00022801"/>
    </source>
</evidence>
<dbReference type="PANTHER" id="PTHR31339:SF9">
    <property type="entry name" value="PLASMIN AND FIBRONECTIN-BINDING PROTEIN A"/>
    <property type="match status" value="1"/>
</dbReference>
<reference evidence="5 6" key="1">
    <citation type="submission" date="2018-07" db="EMBL/GenBank/DDBJ databases">
        <title>Freshwater and sediment microbial communities from various areas in North America, analyzing microbe dynamics in response to fracking.</title>
        <authorList>
            <person name="Lamendella R."/>
        </authorList>
    </citation>
    <scope>NUCLEOTIDE SEQUENCE [LARGE SCALE GENOMIC DNA]</scope>
    <source>
        <strain evidence="5 6">160A</strain>
    </source>
</reference>
<keyword evidence="3 4" id="KW-0326">Glycosidase</keyword>
<dbReference type="InterPro" id="IPR011050">
    <property type="entry name" value="Pectin_lyase_fold/virulence"/>
</dbReference>
<evidence type="ECO:0000256" key="3">
    <source>
        <dbReference type="ARBA" id="ARBA00023295"/>
    </source>
</evidence>
<keyword evidence="6" id="KW-1185">Reference proteome</keyword>
<dbReference type="EMBL" id="QPIZ01000053">
    <property type="protein sequence ID" value="RCW21888.1"/>
    <property type="molecule type" value="Genomic_DNA"/>
</dbReference>
<comment type="similarity">
    <text evidence="1 4">Belongs to the glycosyl hydrolase 28 family.</text>
</comment>
<dbReference type="Gene3D" id="2.160.20.10">
    <property type="entry name" value="Single-stranded right-handed beta-helix, Pectin lyase-like"/>
    <property type="match status" value="1"/>
</dbReference>
<dbReference type="Pfam" id="PF00295">
    <property type="entry name" value="Glyco_hydro_28"/>
    <property type="match status" value="1"/>
</dbReference>
<dbReference type="RefSeq" id="WP_114438192.1">
    <property type="nucleotide sequence ID" value="NZ_QPIZ01000053.1"/>
</dbReference>
<dbReference type="InterPro" id="IPR012334">
    <property type="entry name" value="Pectin_lyas_fold"/>
</dbReference>
<dbReference type="GO" id="GO:0005975">
    <property type="term" value="P:carbohydrate metabolic process"/>
    <property type="evidence" value="ECO:0007669"/>
    <property type="project" value="InterPro"/>
</dbReference>
<dbReference type="Proteomes" id="UP000252733">
    <property type="component" value="Unassembled WGS sequence"/>
</dbReference>
<evidence type="ECO:0000313" key="6">
    <source>
        <dbReference type="Proteomes" id="UP000252733"/>
    </source>
</evidence>
<dbReference type="SUPFAM" id="SSF51126">
    <property type="entry name" value="Pectin lyase-like"/>
    <property type="match status" value="1"/>
</dbReference>
<dbReference type="AlphaFoldDB" id="A0A368UIY9"/>
<dbReference type="PANTHER" id="PTHR31339">
    <property type="entry name" value="PECTIN LYASE-RELATED"/>
    <property type="match status" value="1"/>
</dbReference>
<comment type="caution">
    <text evidence="5">The sequence shown here is derived from an EMBL/GenBank/DDBJ whole genome shotgun (WGS) entry which is preliminary data.</text>
</comment>
<keyword evidence="2 4" id="KW-0378">Hydrolase</keyword>
<evidence type="ECO:0000256" key="1">
    <source>
        <dbReference type="ARBA" id="ARBA00008834"/>
    </source>
</evidence>
<proteinExistence type="inferred from homology"/>
<dbReference type="GO" id="GO:0004650">
    <property type="term" value="F:polygalacturonase activity"/>
    <property type="evidence" value="ECO:0007669"/>
    <property type="project" value="InterPro"/>
</dbReference>
<evidence type="ECO:0000256" key="4">
    <source>
        <dbReference type="RuleBase" id="RU361169"/>
    </source>
</evidence>
<dbReference type="InterPro" id="IPR000743">
    <property type="entry name" value="Glyco_hydro_28"/>
</dbReference>
<evidence type="ECO:0000313" key="5">
    <source>
        <dbReference type="EMBL" id="RCW21888.1"/>
    </source>
</evidence>
<dbReference type="InterPro" id="IPR051801">
    <property type="entry name" value="GH28_Enzymes"/>
</dbReference>
<organism evidence="5 6">
    <name type="scientific">Marinilabilia salmonicolor</name>
    <dbReference type="NCBI Taxonomy" id="989"/>
    <lineage>
        <taxon>Bacteria</taxon>
        <taxon>Pseudomonadati</taxon>
        <taxon>Bacteroidota</taxon>
        <taxon>Bacteroidia</taxon>
        <taxon>Marinilabiliales</taxon>
        <taxon>Marinilabiliaceae</taxon>
        <taxon>Marinilabilia</taxon>
    </lineage>
</organism>
<protein>
    <submittedName>
        <fullName evidence="5">Glycosyl hydrolase family 28</fullName>
    </submittedName>
</protein>
<gene>
    <name evidence="5" type="ORF">DFO77_1532</name>
</gene>